<evidence type="ECO:0000259" key="1">
    <source>
        <dbReference type="Pfam" id="PF13640"/>
    </source>
</evidence>
<dbReference type="AlphaFoldDB" id="A0A0L0UWY7"/>
<accession>A0A0L0UWY7</accession>
<dbReference type="Gene3D" id="2.60.120.620">
    <property type="entry name" value="q2cbj1_9rhob like domain"/>
    <property type="match status" value="1"/>
</dbReference>
<reference evidence="3" key="1">
    <citation type="submission" date="2014-03" db="EMBL/GenBank/DDBJ databases">
        <title>The Genome Sequence of Puccinia striiformis f. sp. tritici PST-78.</title>
        <authorList>
            <consortium name="The Broad Institute Genome Sequencing Platform"/>
            <person name="Cuomo C."/>
            <person name="Hulbert S."/>
            <person name="Chen X."/>
            <person name="Walker B."/>
            <person name="Young S.K."/>
            <person name="Zeng Q."/>
            <person name="Gargeya S."/>
            <person name="Fitzgerald M."/>
            <person name="Haas B."/>
            <person name="Abouelleil A."/>
            <person name="Alvarado L."/>
            <person name="Arachchi H.M."/>
            <person name="Berlin A.M."/>
            <person name="Chapman S.B."/>
            <person name="Goldberg J."/>
            <person name="Griggs A."/>
            <person name="Gujja S."/>
            <person name="Hansen M."/>
            <person name="Howarth C."/>
            <person name="Imamovic A."/>
            <person name="Larimer J."/>
            <person name="McCowan C."/>
            <person name="Montmayeur A."/>
            <person name="Murphy C."/>
            <person name="Neiman D."/>
            <person name="Pearson M."/>
            <person name="Priest M."/>
            <person name="Roberts A."/>
            <person name="Saif S."/>
            <person name="Shea T."/>
            <person name="Sisk P."/>
            <person name="Sykes S."/>
            <person name="Wortman J."/>
            <person name="Nusbaum C."/>
            <person name="Birren B."/>
        </authorList>
    </citation>
    <scope>NUCLEOTIDE SEQUENCE [LARGE SCALE GENOMIC DNA]</scope>
    <source>
        <strain evidence="3">race PST-78</strain>
    </source>
</reference>
<dbReference type="EMBL" id="AJIL01000198">
    <property type="protein sequence ID" value="KNE91552.1"/>
    <property type="molecule type" value="Genomic_DNA"/>
</dbReference>
<evidence type="ECO:0000313" key="2">
    <source>
        <dbReference type="EMBL" id="KNE91552.1"/>
    </source>
</evidence>
<feature type="domain" description="Prolyl 4-hydroxylase alpha subunit Fe(2+) 2OG dioxygenase" evidence="1">
    <location>
        <begin position="143"/>
        <end position="239"/>
    </location>
</feature>
<sequence>FISSGSDATSDLEYDIDLKEDLTKAFKAIKTPGSFATWGALPKTPPTGLHTPPTGLHVDGVGDIAMPLSEGQIRQLIAKAHQAPLDRRSETLVDVSVRNTWEIDGDQLRFLDPEWQGYLLDLGKRAATSLGIEGAIRAELYKMLIYEKGAMFKLHTESVGICFSLFDGIGTEKTPGMLGTLIICLPSAHTGGEVVVKHNGESKTLKTSDASQSFACWYSDVTHQVLPVKSGYRCVLTYNLATKPGLT</sequence>
<dbReference type="PANTHER" id="PTHR33099">
    <property type="entry name" value="FE2OG DIOXYGENASE DOMAIN-CONTAINING PROTEIN"/>
    <property type="match status" value="1"/>
</dbReference>
<dbReference type="Proteomes" id="UP000054564">
    <property type="component" value="Unassembled WGS sequence"/>
</dbReference>
<dbReference type="PANTHER" id="PTHR33099:SF7">
    <property type="entry name" value="MYND-TYPE DOMAIN-CONTAINING PROTEIN"/>
    <property type="match status" value="1"/>
</dbReference>
<protein>
    <recommendedName>
        <fullName evidence="1">Prolyl 4-hydroxylase alpha subunit Fe(2+) 2OG dioxygenase domain-containing protein</fullName>
    </recommendedName>
</protein>
<dbReference type="Pfam" id="PF13640">
    <property type="entry name" value="2OG-FeII_Oxy_3"/>
    <property type="match status" value="1"/>
</dbReference>
<dbReference type="InterPro" id="IPR044862">
    <property type="entry name" value="Pro_4_hyd_alph_FE2OG_OXY"/>
</dbReference>
<gene>
    <name evidence="2" type="ORF">PSTG_15041</name>
</gene>
<proteinExistence type="predicted"/>
<keyword evidence="3" id="KW-1185">Reference proteome</keyword>
<organism evidence="2 3">
    <name type="scientific">Puccinia striiformis f. sp. tritici PST-78</name>
    <dbReference type="NCBI Taxonomy" id="1165861"/>
    <lineage>
        <taxon>Eukaryota</taxon>
        <taxon>Fungi</taxon>
        <taxon>Dikarya</taxon>
        <taxon>Basidiomycota</taxon>
        <taxon>Pucciniomycotina</taxon>
        <taxon>Pucciniomycetes</taxon>
        <taxon>Pucciniales</taxon>
        <taxon>Pucciniaceae</taxon>
        <taxon>Puccinia</taxon>
    </lineage>
</organism>
<comment type="caution">
    <text evidence="2">The sequence shown here is derived from an EMBL/GenBank/DDBJ whole genome shotgun (WGS) entry which is preliminary data.</text>
</comment>
<name>A0A0L0UWY7_9BASI</name>
<evidence type="ECO:0000313" key="3">
    <source>
        <dbReference type="Proteomes" id="UP000054564"/>
    </source>
</evidence>
<feature type="non-terminal residue" evidence="2">
    <location>
        <position position="1"/>
    </location>
</feature>